<accession>F0VAN1</accession>
<feature type="region of interest" description="Disordered" evidence="1">
    <location>
        <begin position="436"/>
        <end position="481"/>
    </location>
</feature>
<evidence type="ECO:0000313" key="4">
    <source>
        <dbReference type="Proteomes" id="UP000007494"/>
    </source>
</evidence>
<feature type="region of interest" description="Disordered" evidence="1">
    <location>
        <begin position="1509"/>
        <end position="1540"/>
    </location>
</feature>
<evidence type="ECO:0000313" key="3">
    <source>
        <dbReference type="EMBL" id="CEL68087.1"/>
    </source>
</evidence>
<dbReference type="EMBL" id="LN714484">
    <property type="protein sequence ID" value="CEL68087.1"/>
    <property type="molecule type" value="Genomic_DNA"/>
</dbReference>
<gene>
    <name evidence="3" type="ORF">BN1204_038610</name>
    <name evidence="2" type="ORF">NCLIV_038610</name>
</gene>
<feature type="region of interest" description="Disordered" evidence="1">
    <location>
        <begin position="1248"/>
        <end position="1272"/>
    </location>
</feature>
<keyword evidence="4" id="KW-1185">Reference proteome</keyword>
<feature type="region of interest" description="Disordered" evidence="1">
    <location>
        <begin position="211"/>
        <end position="255"/>
    </location>
</feature>
<feature type="compositionally biased region" description="Low complexity" evidence="1">
    <location>
        <begin position="1015"/>
        <end position="1024"/>
    </location>
</feature>
<feature type="compositionally biased region" description="Basic and acidic residues" evidence="1">
    <location>
        <begin position="687"/>
        <end position="707"/>
    </location>
</feature>
<organism evidence="2 4">
    <name type="scientific">Neospora caninum (strain Liverpool)</name>
    <dbReference type="NCBI Taxonomy" id="572307"/>
    <lineage>
        <taxon>Eukaryota</taxon>
        <taxon>Sar</taxon>
        <taxon>Alveolata</taxon>
        <taxon>Apicomplexa</taxon>
        <taxon>Conoidasida</taxon>
        <taxon>Coccidia</taxon>
        <taxon>Eucoccidiorida</taxon>
        <taxon>Eimeriorina</taxon>
        <taxon>Sarcocystidae</taxon>
        <taxon>Neospora</taxon>
    </lineage>
</organism>
<reference evidence="2" key="1">
    <citation type="submission" date="2011-02" db="EMBL/GenBank/DDBJ databases">
        <authorList>
            <person name="Aslett M."/>
        </authorList>
    </citation>
    <scope>NUCLEOTIDE SEQUENCE</scope>
    <source>
        <strain evidence="2">Liverpool</strain>
    </source>
</reference>
<feature type="region of interest" description="Disordered" evidence="1">
    <location>
        <begin position="1015"/>
        <end position="1079"/>
    </location>
</feature>
<feature type="compositionally biased region" description="Low complexity" evidence="1">
    <location>
        <begin position="1036"/>
        <end position="1052"/>
    </location>
</feature>
<feature type="region of interest" description="Disordered" evidence="1">
    <location>
        <begin position="1163"/>
        <end position="1193"/>
    </location>
</feature>
<evidence type="ECO:0000256" key="1">
    <source>
        <dbReference type="SAM" id="MobiDB-lite"/>
    </source>
</evidence>
<feature type="region of interest" description="Disordered" evidence="1">
    <location>
        <begin position="667"/>
        <end position="709"/>
    </location>
</feature>
<feature type="compositionally biased region" description="Low complexity" evidence="1">
    <location>
        <begin position="755"/>
        <end position="775"/>
    </location>
</feature>
<feature type="compositionally biased region" description="Pro residues" evidence="1">
    <location>
        <begin position="1025"/>
        <end position="1034"/>
    </location>
</feature>
<dbReference type="EMBL" id="FR823385">
    <property type="protein sequence ID" value="CBZ50786.1"/>
    <property type="molecule type" value="Genomic_DNA"/>
</dbReference>
<feature type="region of interest" description="Disordered" evidence="1">
    <location>
        <begin position="39"/>
        <end position="76"/>
    </location>
</feature>
<dbReference type="VEuPathDB" id="ToxoDB:NCLIV_038610"/>
<reference evidence="2" key="2">
    <citation type="submission" date="2011-03" db="EMBL/GenBank/DDBJ databases">
        <title>Comparative genomics and transcriptomics of Neospora caninum and Toxoplasma gondii.</title>
        <authorList>
            <person name="Reid A.J."/>
            <person name="Sohal A."/>
            <person name="Harris D."/>
            <person name="Quail M."/>
            <person name="Sanders M."/>
            <person name="Berriman M."/>
            <person name="Wastling J.M."/>
            <person name="Pain A."/>
        </authorList>
    </citation>
    <scope>NUCLEOTIDE SEQUENCE</scope>
    <source>
        <strain evidence="2">Liverpool</strain>
    </source>
</reference>
<feature type="compositionally biased region" description="Basic and acidic residues" evidence="1">
    <location>
        <begin position="436"/>
        <end position="447"/>
    </location>
</feature>
<feature type="compositionally biased region" description="Basic and acidic residues" evidence="1">
    <location>
        <begin position="514"/>
        <end position="531"/>
    </location>
</feature>
<feature type="region of interest" description="Disordered" evidence="1">
    <location>
        <begin position="124"/>
        <end position="156"/>
    </location>
</feature>
<proteinExistence type="predicted"/>
<feature type="compositionally biased region" description="Basic and acidic residues" evidence="1">
    <location>
        <begin position="539"/>
        <end position="567"/>
    </location>
</feature>
<feature type="compositionally biased region" description="Basic and acidic residues" evidence="1">
    <location>
        <begin position="1169"/>
        <end position="1183"/>
    </location>
</feature>
<dbReference type="OrthoDB" id="333151at2759"/>
<dbReference type="OMA" id="RDEWGCR"/>
<dbReference type="InParanoid" id="F0VAN1"/>
<feature type="region of interest" description="Disordered" evidence="1">
    <location>
        <begin position="738"/>
        <end position="807"/>
    </location>
</feature>
<feature type="region of interest" description="Disordered" evidence="1">
    <location>
        <begin position="496"/>
        <end position="567"/>
    </location>
</feature>
<dbReference type="GeneID" id="13441820"/>
<reference evidence="4" key="3">
    <citation type="journal article" date="2012" name="PLoS Pathog.">
        <title>Comparative genomics of the apicomplexan parasites Toxoplasma gondii and Neospora caninum: Coccidia differing in host range and transmission strategy.</title>
        <authorList>
            <person name="Reid A.J."/>
            <person name="Vermont S.J."/>
            <person name="Cotton J.A."/>
            <person name="Harris D."/>
            <person name="Hill-Cawthorne G.A."/>
            <person name="Konen-Waisman S."/>
            <person name="Latham S.M."/>
            <person name="Mourier T."/>
            <person name="Norton R."/>
            <person name="Quail M.A."/>
            <person name="Sanders M."/>
            <person name="Shanmugam D."/>
            <person name="Sohal A."/>
            <person name="Wasmuth J.D."/>
            <person name="Brunk B."/>
            <person name="Grigg M.E."/>
            <person name="Howard J.C."/>
            <person name="Parkinson J."/>
            <person name="Roos D.S."/>
            <person name="Trees A.J."/>
            <person name="Berriman M."/>
            <person name="Pain A."/>
            <person name="Wastling J.M."/>
        </authorList>
    </citation>
    <scope>NUCLEOTIDE SEQUENCE [LARGE SCALE GENOMIC DNA]</scope>
    <source>
        <strain evidence="4">Liverpool</strain>
    </source>
</reference>
<name>F0VAN1_NEOCL</name>
<feature type="compositionally biased region" description="Basic and acidic residues" evidence="1">
    <location>
        <begin position="462"/>
        <end position="481"/>
    </location>
</feature>
<feature type="compositionally biased region" description="Basic and acidic residues" evidence="1">
    <location>
        <begin position="1256"/>
        <end position="1272"/>
    </location>
</feature>
<protein>
    <submittedName>
        <fullName evidence="2">Uncharacterized protein</fullName>
    </submittedName>
</protein>
<dbReference type="eggNOG" id="ENOG502QZNW">
    <property type="taxonomic scope" value="Eukaryota"/>
</dbReference>
<reference evidence="3" key="4">
    <citation type="journal article" date="2015" name="PLoS ONE">
        <title>Comprehensive Evaluation of Toxoplasma gondii VEG and Neospora caninum LIV Genomes with Tachyzoite Stage Transcriptome and Proteome Defines Novel Transcript Features.</title>
        <authorList>
            <person name="Ramaprasad A."/>
            <person name="Mourier T."/>
            <person name="Naeem R."/>
            <person name="Malas T.B."/>
            <person name="Moussa E."/>
            <person name="Panigrahi A."/>
            <person name="Vermont S.J."/>
            <person name="Otto T.D."/>
            <person name="Wastling J."/>
            <person name="Pain A."/>
        </authorList>
    </citation>
    <scope>NUCLEOTIDE SEQUENCE</scope>
    <source>
        <strain evidence="3">Liverpool</strain>
    </source>
</reference>
<feature type="compositionally biased region" description="Low complexity" evidence="1">
    <location>
        <begin position="124"/>
        <end position="139"/>
    </location>
</feature>
<dbReference type="RefSeq" id="XP_003880819.1">
    <property type="nucleotide sequence ID" value="XM_003880770.1"/>
</dbReference>
<evidence type="ECO:0000313" key="2">
    <source>
        <dbReference type="EMBL" id="CBZ50786.1"/>
    </source>
</evidence>
<sequence>MPLRPSSSSLSTCDRRFRLQVAFSRFASAFPPSFSSFPAPWGSSSPLSLSSSLSSPSSYSPSASSYSPSASSYSPSASPFSSRSCLSSRSSSSPLSPASSWPSSVSPTPSCACASSCSSSPPFPSHSSSPASSADGDSACSREREKPEGGAVQRRASHEVVLAFQEKSRKTRVKDLLAMMAATDVHALTDSQIAACMRAVADCYVSTLRPSRGDPRRRGARPTERQREGARASECKREREKEKEREERGDREMQSCHGEALRLHTFWHRCVGKTLKGDLILKTRLCLLADIVESLNKANLTLFQPLPLLLSPSPHSSSSAASSSSSTACSSSSTASSSSSTASSSSSTASSSSSAAFSRSASLSSLSAAVSGSSAGLAPVWVIHRFYFRLLERLELELRGLLRERDRQAVGRPVSGSSARVPKDEAQALKARKLLGEERGGESRGTPEARAAQACCGASRAEGSEARAQTGDERPGGRSDTRSLLRIVQALASHQRHTAAEVERLVQRPGGASSDRERGSEASAGREERNATDQTEVPRGFEKNHVRGEYESGDGAEKEKGTQRHDPTTERLHQLYQAQFFFLFFFERFARACLPYLVVSWFSRSCAFSSSASTSSPVPLGPERSPLFGVEKASQAREGEATGEATFRAAAPEEHWKCARRAVASSERAVESEAESGSARDEDETDEPSRDGVARDSDTENGVERRPTLGLSLFTTEQVGSALTTLASALRCTKCEERKRDRTGIQASQHVGAFSPVATPSSLASPSTSPVSSPASSPPPVSASSPSVSPPVSFSHQRSTLNASRERDVSTLPFSSLLVPVPSPFPAAPPPSPPLSPSRASLGLAAREGETVIEKRGNPHLAKRKAFVAVPLSVSERPANRKKGTERAESFPRSDSERFPYLNAAVCLLSGQLLPHVKSLSPATALGLYIQLTRSPFDAAAVHGTLAADPVVKETQKRFDLPSLPPCSPHSAISRCLLLRLVEQPAGLLRDLPGRDIPSFMLSVSKCMPQLNAARPLQSSLSQAPSPPSSPRHPFPLRFQSPASPLHAAASSEVPSDASPQQPFRAFPSSFAGSQSGGETQSAQLAHAVASLLPVLARRLAFEQRQAASVGPCGRHSALRLAPAASSDALTALADAQAGGEGETRRACVFLFRSALASLWRSATRKAPRSRDEQAARLEEPYSRRTAQSEADTVDAAVRMSPSNSPFGAVSLHLRVEHVISLSRIAHAALKLGLLESFQADARRVHVSQDTSKLSSEGEGRNAGEDAERRREMQKGVAETASFFQGTDSEEHLTEREVLKTRQLLAANLRAFSFRQLQYLSPSLLCSPAFVLPAPAFILDAEGRLRPTWARCEQDRRQETGAVVHFAPPLAFQCLSEALRRYAEERKRGNGSSWRPGGRDEWGCRQLLTSLLAANLGVCSFPFASSSSLWSTGPTAEAAWSETAGQRATVAEVRAAKNPSWISLLPLQALRTARLVVHATAHPQRQHTAGTRISALQEDVLSAVVNALRPHTPDHPAGTPTSSRGSLEGGGESGSIRWTEPVGSRASYRLHNERGSAPIDDLRRELRFEEVEAVVGPYTVDCILTLNGRSGSETKTQQTRTSLQA</sequence>
<feature type="compositionally biased region" description="Polar residues" evidence="1">
    <location>
        <begin position="794"/>
        <end position="803"/>
    </location>
</feature>
<feature type="compositionally biased region" description="Low complexity" evidence="1">
    <location>
        <begin position="782"/>
        <end position="793"/>
    </location>
</feature>
<feature type="region of interest" description="Disordered" evidence="1">
    <location>
        <begin position="314"/>
        <end position="352"/>
    </location>
</feature>
<dbReference type="Proteomes" id="UP000007494">
    <property type="component" value="Chromosome IX"/>
</dbReference>